<dbReference type="GO" id="GO:0016410">
    <property type="term" value="F:N-acyltransferase activity"/>
    <property type="evidence" value="ECO:0007669"/>
    <property type="project" value="TreeGrafter"/>
</dbReference>
<dbReference type="SUPFAM" id="SSF55729">
    <property type="entry name" value="Acyl-CoA N-acyltransferases (Nat)"/>
    <property type="match status" value="1"/>
</dbReference>
<gene>
    <name evidence="6" type="ORF">FHX42_002621</name>
</gene>
<accession>A0A839DWL5</accession>
<keyword evidence="6" id="KW-0808">Transferase</keyword>
<keyword evidence="7" id="KW-1185">Reference proteome</keyword>
<dbReference type="InterPro" id="IPR016181">
    <property type="entry name" value="Acyl_CoA_acyltransferase"/>
</dbReference>
<dbReference type="Pfam" id="PF13523">
    <property type="entry name" value="Acetyltransf_8"/>
    <property type="match status" value="1"/>
</dbReference>
<evidence type="ECO:0000313" key="6">
    <source>
        <dbReference type="EMBL" id="MBA8825270.1"/>
    </source>
</evidence>
<dbReference type="EMBL" id="JACGWZ010000003">
    <property type="protein sequence ID" value="MBA8825270.1"/>
    <property type="molecule type" value="Genomic_DNA"/>
</dbReference>
<protein>
    <recommendedName>
        <fullName evidence="3">Lysine N-acyltransferase MbtK</fullName>
    </recommendedName>
    <alternativeName>
        <fullName evidence="4">Mycobactin synthase protein K</fullName>
    </alternativeName>
</protein>
<dbReference type="PANTHER" id="PTHR31438:SF1">
    <property type="entry name" value="LYSINE N-ACYLTRANSFERASE C17G9.06C-RELATED"/>
    <property type="match status" value="1"/>
</dbReference>
<feature type="domain" description="Acyltransferase MbtK/IucB-like conserved" evidence="5">
    <location>
        <begin position="300"/>
        <end position="352"/>
    </location>
</feature>
<dbReference type="InterPro" id="IPR019432">
    <property type="entry name" value="Acyltransferase_MbtK/IucB-like"/>
</dbReference>
<dbReference type="AlphaFoldDB" id="A0A839DWL5"/>
<reference evidence="6 7" key="1">
    <citation type="submission" date="2020-07" db="EMBL/GenBank/DDBJ databases">
        <title>Sequencing the genomes of 1000 actinobacteria strains.</title>
        <authorList>
            <person name="Klenk H.-P."/>
        </authorList>
    </citation>
    <scope>NUCLEOTIDE SEQUENCE [LARGE SCALE GENOMIC DNA]</scope>
    <source>
        <strain evidence="6 7">DSM 45975</strain>
    </source>
</reference>
<evidence type="ECO:0000313" key="7">
    <source>
        <dbReference type="Proteomes" id="UP000569329"/>
    </source>
</evidence>
<comment type="pathway">
    <text evidence="2">Siderophore biosynthesis; mycobactin biosynthesis.</text>
</comment>
<dbReference type="Proteomes" id="UP000569329">
    <property type="component" value="Unassembled WGS sequence"/>
</dbReference>
<evidence type="ECO:0000256" key="4">
    <source>
        <dbReference type="ARBA" id="ARBA00031122"/>
    </source>
</evidence>
<comment type="caution">
    <text evidence="6">The sequence shown here is derived from an EMBL/GenBank/DDBJ whole genome shotgun (WGS) entry which is preliminary data.</text>
</comment>
<dbReference type="PANTHER" id="PTHR31438">
    <property type="entry name" value="LYSINE N-ACYLTRANSFERASE C17G9.06C-RELATED"/>
    <property type="match status" value="1"/>
</dbReference>
<evidence type="ECO:0000256" key="1">
    <source>
        <dbReference type="ARBA" id="ARBA00003818"/>
    </source>
</evidence>
<evidence type="ECO:0000259" key="5">
    <source>
        <dbReference type="SMART" id="SM01006"/>
    </source>
</evidence>
<dbReference type="Gene3D" id="3.40.630.30">
    <property type="match status" value="1"/>
</dbReference>
<sequence length="465" mass="50067">MTTDEENLAVAAHRRCSVLLRRWLSETHTPVRGGPLRLPLGPIRLHAEVEYVSPTGAHRFGPIRVVDAEDRPLAIAEPGLLSAALSAEARARAVADATINAADAGSLVDWALRSTGERDAELDPVGAGVRESTLHEQLREGAWTPPRILESVTDGAEAERWLSKHVETELLPRLCALESPGEEATASLLSSGVLAAIGVLGRCGVADERDLLAVLSAQLDAFTDSHPELDPLLRSWLTGPTVTDVAVVNGSSLRYRSRSGEIRPDPVLHEIANPLRPFNAASPRVPGVPLPELGEGWSLRPVELTGDDGGPDAALVHEWMNTEHVAVNWNQAWSREEWHTELATQLGGSHSLPCIVSLDGRRIAYVELYRVERDKLAGCYPRHPRDLGVHIAIGDDAVIGRGLGSSLLLAVARGLLEADPECPRVVAEPNVHNAASIAAFAKAGYTREREVGLPTKNSALMVHPR</sequence>
<organism evidence="6 7">
    <name type="scientific">Halosaccharopolyspora lacisalsi</name>
    <dbReference type="NCBI Taxonomy" id="1000566"/>
    <lineage>
        <taxon>Bacteria</taxon>
        <taxon>Bacillati</taxon>
        <taxon>Actinomycetota</taxon>
        <taxon>Actinomycetes</taxon>
        <taxon>Pseudonocardiales</taxon>
        <taxon>Pseudonocardiaceae</taxon>
        <taxon>Halosaccharopolyspora</taxon>
    </lineage>
</organism>
<evidence type="ECO:0000256" key="2">
    <source>
        <dbReference type="ARBA" id="ARBA00005102"/>
    </source>
</evidence>
<comment type="function">
    <text evidence="1">Acyltransferase required for the direct transfer of medium- to long-chain fatty acyl moieties from a carrier protein (MbtL) on to the epsilon-amino group of lysine residue in the mycobactin core.</text>
</comment>
<evidence type="ECO:0000256" key="3">
    <source>
        <dbReference type="ARBA" id="ARBA00020586"/>
    </source>
</evidence>
<dbReference type="GO" id="GO:0019290">
    <property type="term" value="P:siderophore biosynthetic process"/>
    <property type="evidence" value="ECO:0007669"/>
    <property type="project" value="InterPro"/>
</dbReference>
<dbReference type="SMART" id="SM01006">
    <property type="entry name" value="AlcB"/>
    <property type="match status" value="1"/>
</dbReference>
<name>A0A839DWL5_9PSEU</name>
<proteinExistence type="predicted"/>
<dbReference type="UniPathway" id="UPA00011"/>
<dbReference type="RefSeq" id="WP_328796086.1">
    <property type="nucleotide sequence ID" value="NZ_JACGWZ010000003.1"/>
</dbReference>